<reference evidence="1 2" key="1">
    <citation type="journal article" date="2023" name="Hortic Res">
        <title>Pangenome of water caltrop reveals structural variations and asymmetric subgenome divergence after allopolyploidization.</title>
        <authorList>
            <person name="Zhang X."/>
            <person name="Chen Y."/>
            <person name="Wang L."/>
            <person name="Yuan Y."/>
            <person name="Fang M."/>
            <person name="Shi L."/>
            <person name="Lu R."/>
            <person name="Comes H.P."/>
            <person name="Ma Y."/>
            <person name="Chen Y."/>
            <person name="Huang G."/>
            <person name="Zhou Y."/>
            <person name="Zheng Z."/>
            <person name="Qiu Y."/>
        </authorList>
    </citation>
    <scope>NUCLEOTIDE SEQUENCE [LARGE SCALE GENOMIC DNA]</scope>
    <source>
        <strain evidence="1">F231</strain>
    </source>
</reference>
<dbReference type="Proteomes" id="UP001346149">
    <property type="component" value="Unassembled WGS sequence"/>
</dbReference>
<gene>
    <name evidence="1" type="ORF">SAY86_030828</name>
</gene>
<evidence type="ECO:0000313" key="1">
    <source>
        <dbReference type="EMBL" id="KAK4798502.1"/>
    </source>
</evidence>
<protein>
    <submittedName>
        <fullName evidence="1">Uncharacterized protein</fullName>
    </submittedName>
</protein>
<sequence length="128" mass="14528">MGVGQETVEEFSSSPSVNSGMISVMRFVLGLQREEMLGSGKRTAWWNQSWSIMPTMQTELQLPVAAIAADLRAQREKWRWYDPTRIKIILKIWACDGEGCGGGETRPDQTRKMNWLFSRLNNGNCDEA</sequence>
<keyword evidence="2" id="KW-1185">Reference proteome</keyword>
<accession>A0AAN7MGL7</accession>
<dbReference type="AlphaFoldDB" id="A0AAN7MGL7"/>
<comment type="caution">
    <text evidence="1">The sequence shown here is derived from an EMBL/GenBank/DDBJ whole genome shotgun (WGS) entry which is preliminary data.</text>
</comment>
<organism evidence="1 2">
    <name type="scientific">Trapa natans</name>
    <name type="common">Water chestnut</name>
    <dbReference type="NCBI Taxonomy" id="22666"/>
    <lineage>
        <taxon>Eukaryota</taxon>
        <taxon>Viridiplantae</taxon>
        <taxon>Streptophyta</taxon>
        <taxon>Embryophyta</taxon>
        <taxon>Tracheophyta</taxon>
        <taxon>Spermatophyta</taxon>
        <taxon>Magnoliopsida</taxon>
        <taxon>eudicotyledons</taxon>
        <taxon>Gunneridae</taxon>
        <taxon>Pentapetalae</taxon>
        <taxon>rosids</taxon>
        <taxon>malvids</taxon>
        <taxon>Myrtales</taxon>
        <taxon>Lythraceae</taxon>
        <taxon>Trapa</taxon>
    </lineage>
</organism>
<name>A0AAN7MGL7_TRANT</name>
<proteinExistence type="predicted"/>
<dbReference type="EMBL" id="JAXQNO010000005">
    <property type="protein sequence ID" value="KAK4798502.1"/>
    <property type="molecule type" value="Genomic_DNA"/>
</dbReference>
<evidence type="ECO:0000313" key="2">
    <source>
        <dbReference type="Proteomes" id="UP001346149"/>
    </source>
</evidence>